<evidence type="ECO:0000313" key="2">
    <source>
        <dbReference type="EMBL" id="CDS37452.1"/>
    </source>
</evidence>
<dbReference type="EMBL" id="LN902843">
    <property type="protein sequence ID" value="CDS37452.1"/>
    <property type="molecule type" value="Genomic_DNA"/>
</dbReference>
<sequence>MSLKNALRELSLPLDAEEINVKKTKIKKEVDGRKYGQVRLQRNQRHQQNSRKNKSWKQFVSSVGLKAPKKHRSKEVTRGSIGPREDLVNLGKLILRSRRKLLAPGPPLQVQPNPKSLFQEKDFKELSQDLRTLFCS</sequence>
<evidence type="ECO:0000313" key="3">
    <source>
        <dbReference type="Proteomes" id="UP000017246"/>
    </source>
</evidence>
<dbReference type="Proteomes" id="UP000017246">
    <property type="component" value="Unassembled WGS sequence"/>
</dbReference>
<organism evidence="2 3">
    <name type="scientific">Echinococcus multilocularis</name>
    <name type="common">Fox tapeworm</name>
    <dbReference type="NCBI Taxonomy" id="6211"/>
    <lineage>
        <taxon>Eukaryota</taxon>
        <taxon>Metazoa</taxon>
        <taxon>Spiralia</taxon>
        <taxon>Lophotrochozoa</taxon>
        <taxon>Platyhelminthes</taxon>
        <taxon>Cestoda</taxon>
        <taxon>Eucestoda</taxon>
        <taxon>Cyclophyllidea</taxon>
        <taxon>Taeniidae</taxon>
        <taxon>Echinococcus</taxon>
    </lineage>
</organism>
<evidence type="ECO:0000256" key="1">
    <source>
        <dbReference type="SAM" id="MobiDB-lite"/>
    </source>
</evidence>
<protein>
    <submittedName>
        <fullName evidence="2">Expressed protein</fullName>
    </submittedName>
</protein>
<dbReference type="OrthoDB" id="6278666at2759"/>
<name>A0A068Y5B5_ECHMU</name>
<reference evidence="2" key="1">
    <citation type="journal article" date="2013" name="Nature">
        <title>The genomes of four tapeworm species reveal adaptations to parasitism.</title>
        <authorList>
            <person name="Tsai I.J."/>
            <person name="Zarowiecki M."/>
            <person name="Holroyd N."/>
            <person name="Garciarrubio A."/>
            <person name="Sanchez-Flores A."/>
            <person name="Brooks K.L."/>
            <person name="Tracey A."/>
            <person name="Bobes R.J."/>
            <person name="Fragoso G."/>
            <person name="Sciutto E."/>
            <person name="Aslett M."/>
            <person name="Beasley H."/>
            <person name="Bennett H.M."/>
            <person name="Cai J."/>
            <person name="Camicia F."/>
            <person name="Clark R."/>
            <person name="Cucher M."/>
            <person name="De Silva N."/>
            <person name="Day T.A."/>
            <person name="Deplazes P."/>
            <person name="Estrada K."/>
            <person name="Fernandez C."/>
            <person name="Holland P.W."/>
            <person name="Hou J."/>
            <person name="Hu S."/>
            <person name="Huckvale T."/>
            <person name="Hung S.S."/>
            <person name="Kamenetzky L."/>
            <person name="Keane J.A."/>
            <person name="Kiss F."/>
            <person name="Koziol U."/>
            <person name="Lambert O."/>
            <person name="Liu K."/>
            <person name="Luo X."/>
            <person name="Luo Y."/>
            <person name="Macchiaroli N."/>
            <person name="Nichol S."/>
            <person name="Paps J."/>
            <person name="Parkinson J."/>
            <person name="Pouchkina-Stantcheva N."/>
            <person name="Riddiford N."/>
            <person name="Rosenzvit M."/>
            <person name="Salinas G."/>
            <person name="Wasmuth J.D."/>
            <person name="Zamanian M."/>
            <person name="Zheng Y."/>
            <person name="Cai X."/>
            <person name="Soberon X."/>
            <person name="Olson P.D."/>
            <person name="Laclette J.P."/>
            <person name="Brehm K."/>
            <person name="Berriman M."/>
            <person name="Garciarrubio A."/>
            <person name="Bobes R.J."/>
            <person name="Fragoso G."/>
            <person name="Sanchez-Flores A."/>
            <person name="Estrada K."/>
            <person name="Cevallos M.A."/>
            <person name="Morett E."/>
            <person name="Gonzalez V."/>
            <person name="Portillo T."/>
            <person name="Ochoa-Leyva A."/>
            <person name="Jose M.V."/>
            <person name="Sciutto E."/>
            <person name="Landa A."/>
            <person name="Jimenez L."/>
            <person name="Valdes V."/>
            <person name="Carrero J.C."/>
            <person name="Larralde C."/>
            <person name="Morales-Montor J."/>
            <person name="Limon-Lason J."/>
            <person name="Soberon X."/>
            <person name="Laclette J.P."/>
        </authorList>
    </citation>
    <scope>NUCLEOTIDE SEQUENCE [LARGE SCALE GENOMIC DNA]</scope>
</reference>
<reference evidence="2" key="2">
    <citation type="submission" date="2015-11" db="EMBL/GenBank/DDBJ databases">
        <authorList>
            <person name="Zhang Y."/>
            <person name="Guo Z."/>
        </authorList>
    </citation>
    <scope>NUCLEOTIDE SEQUENCE</scope>
</reference>
<gene>
    <name evidence="2" type="ORF">EmuJ_000469600</name>
</gene>
<accession>A0A068Y5B5</accession>
<keyword evidence="3" id="KW-1185">Reference proteome</keyword>
<dbReference type="OMA" id="WKQFAPS"/>
<feature type="region of interest" description="Disordered" evidence="1">
    <location>
        <begin position="30"/>
        <end position="82"/>
    </location>
</feature>
<proteinExistence type="predicted"/>
<feature type="compositionally biased region" description="Basic residues" evidence="1">
    <location>
        <begin position="42"/>
        <end position="55"/>
    </location>
</feature>
<dbReference type="AlphaFoldDB" id="A0A068Y5B5"/>